<dbReference type="AlphaFoldDB" id="A0A4R5DQ58"/>
<evidence type="ECO:0000313" key="3">
    <source>
        <dbReference type="EMBL" id="TDE15767.1"/>
    </source>
</evidence>
<feature type="chain" id="PRO_5039582401" description="Nuclear transport factor 2 family protein" evidence="2">
    <location>
        <begin position="18"/>
        <end position="224"/>
    </location>
</feature>
<dbReference type="OrthoDB" id="5188486at2"/>
<evidence type="ECO:0000313" key="4">
    <source>
        <dbReference type="Proteomes" id="UP000294739"/>
    </source>
</evidence>
<accession>A0A4R5DQ58</accession>
<dbReference type="InParanoid" id="A0A4R5DQ58"/>
<evidence type="ECO:0000256" key="2">
    <source>
        <dbReference type="SAM" id="SignalP"/>
    </source>
</evidence>
<sequence length="224" mass="23468">MSRRAATLAVLVAAALAGCSEPGDEPEGLGGTTGTGTSSAEPDPTEPGSTGTSGNEDSPEPEPSPGFTQPYLPEGEESVIELATELPIDVPDDATEEETAVLTAVGRFMASWDAILFGADPETARLAETATDPQFSRLVQYATESTMDQRVTVGEPTVVELMDIQVDDTTAEVDVCITMTNWVEYVGGEAEPLDAVERQVLTVKDVEGRWLVSDANPKGATGCS</sequence>
<proteinExistence type="predicted"/>
<reference evidence="3 4" key="1">
    <citation type="submission" date="2019-03" db="EMBL/GenBank/DDBJ databases">
        <title>Draft genome sequences of novel Actinobacteria.</title>
        <authorList>
            <person name="Sahin N."/>
            <person name="Ay H."/>
            <person name="Saygin H."/>
        </authorList>
    </citation>
    <scope>NUCLEOTIDE SEQUENCE [LARGE SCALE GENOMIC DNA]</scope>
    <source>
        <strain evidence="3 4">5K138</strain>
    </source>
</reference>
<evidence type="ECO:0000256" key="1">
    <source>
        <dbReference type="SAM" id="MobiDB-lite"/>
    </source>
</evidence>
<organism evidence="3 4">
    <name type="scientific">Jiangella asiatica</name>
    <dbReference type="NCBI Taxonomy" id="2530372"/>
    <lineage>
        <taxon>Bacteria</taxon>
        <taxon>Bacillati</taxon>
        <taxon>Actinomycetota</taxon>
        <taxon>Actinomycetes</taxon>
        <taxon>Jiangellales</taxon>
        <taxon>Jiangellaceae</taxon>
        <taxon>Jiangella</taxon>
    </lineage>
</organism>
<dbReference type="RefSeq" id="WP_131889795.1">
    <property type="nucleotide sequence ID" value="NZ_SMKZ01000001.1"/>
</dbReference>
<feature type="compositionally biased region" description="Polar residues" evidence="1">
    <location>
        <begin position="47"/>
        <end position="56"/>
    </location>
</feature>
<dbReference type="Proteomes" id="UP000294739">
    <property type="component" value="Unassembled WGS sequence"/>
</dbReference>
<dbReference type="PROSITE" id="PS51257">
    <property type="entry name" value="PROKAR_LIPOPROTEIN"/>
    <property type="match status" value="1"/>
</dbReference>
<feature type="signal peptide" evidence="2">
    <location>
        <begin position="1"/>
        <end position="17"/>
    </location>
</feature>
<evidence type="ECO:0008006" key="5">
    <source>
        <dbReference type="Google" id="ProtNLM"/>
    </source>
</evidence>
<comment type="caution">
    <text evidence="3">The sequence shown here is derived from an EMBL/GenBank/DDBJ whole genome shotgun (WGS) entry which is preliminary data.</text>
</comment>
<keyword evidence="2" id="KW-0732">Signal</keyword>
<keyword evidence="4" id="KW-1185">Reference proteome</keyword>
<dbReference type="EMBL" id="SMKZ01000001">
    <property type="protein sequence ID" value="TDE15767.1"/>
    <property type="molecule type" value="Genomic_DNA"/>
</dbReference>
<gene>
    <name evidence="3" type="ORF">E1269_00175</name>
</gene>
<name>A0A4R5DQ58_9ACTN</name>
<protein>
    <recommendedName>
        <fullName evidence="5">Nuclear transport factor 2 family protein</fullName>
    </recommendedName>
</protein>
<feature type="region of interest" description="Disordered" evidence="1">
    <location>
        <begin position="17"/>
        <end position="72"/>
    </location>
</feature>